<dbReference type="EMBL" id="CP155447">
    <property type="protein sequence ID" value="XBH00804.1"/>
    <property type="molecule type" value="Genomic_DNA"/>
</dbReference>
<organism evidence="2">
    <name type="scientific">Singulisphaera sp. Ch08</name>
    <dbReference type="NCBI Taxonomy" id="3120278"/>
    <lineage>
        <taxon>Bacteria</taxon>
        <taxon>Pseudomonadati</taxon>
        <taxon>Planctomycetota</taxon>
        <taxon>Planctomycetia</taxon>
        <taxon>Isosphaerales</taxon>
        <taxon>Isosphaeraceae</taxon>
        <taxon>Singulisphaera</taxon>
    </lineage>
</organism>
<evidence type="ECO:0000259" key="1">
    <source>
        <dbReference type="Pfam" id="PF04015"/>
    </source>
</evidence>
<dbReference type="RefSeq" id="WP_406693481.1">
    <property type="nucleotide sequence ID" value="NZ_CP155447.1"/>
</dbReference>
<dbReference type="Pfam" id="PF04015">
    <property type="entry name" value="DUF362"/>
    <property type="match status" value="1"/>
</dbReference>
<accession>A0AAU7C731</accession>
<reference evidence="2" key="1">
    <citation type="submission" date="2024-05" db="EMBL/GenBank/DDBJ databases">
        <title>Planctomycetes of the genus Singulisphaera possess chitinolytic capabilities.</title>
        <authorList>
            <person name="Ivanova A."/>
        </authorList>
    </citation>
    <scope>NUCLEOTIDE SEQUENCE</scope>
    <source>
        <strain evidence="2">Ch08T</strain>
    </source>
</reference>
<dbReference type="AlphaFoldDB" id="A0AAU7C731"/>
<feature type="domain" description="DUF362" evidence="1">
    <location>
        <begin position="38"/>
        <end position="298"/>
    </location>
</feature>
<dbReference type="InterPro" id="IPR007160">
    <property type="entry name" value="DUF362"/>
</dbReference>
<proteinExistence type="predicted"/>
<sequence length="378" mass="40768">MDKPVKVAVVRSDNRRGAAAQALALIADDLRACVTPEVLVKPNLVSHRDQLPSTHADILSATLDALFASGARHATVAEGASDATAGFARFGYHRETFGRPVDFLDLNRDENEWEPIELTGVDGSTRVARLSRTIDASTCRVSLALAKTHVTAMVTFSLKNMLSSIHLADRIMMHGHAAGGNGYRGWKRLVIDFLKQDNLVVNRLTRLMGRVKNTRTVLRGLAGRNSFEALSAADLAYLHSVEAMNRNLVALAKRVKPHVSVVDAFTAMHREGPKHGTPVRLGTVIAGTDAVAVDAVAAAVMGFDPLRIGYLHYAQAAGLGVADLSAIQVVGDPIDQVKRALVPHSNHAVQRYWDRLPATVYRGPHSSRAHCPGKVVSS</sequence>
<name>A0AAU7C731_9BACT</name>
<gene>
    <name evidence="2" type="ORF">V5E97_20840</name>
</gene>
<protein>
    <submittedName>
        <fullName evidence="2">DUF362 domain-containing protein</fullName>
    </submittedName>
</protein>
<evidence type="ECO:0000313" key="2">
    <source>
        <dbReference type="EMBL" id="XBH00804.1"/>
    </source>
</evidence>